<name>A0A367U711_9PROT</name>
<evidence type="ECO:0000256" key="3">
    <source>
        <dbReference type="ARBA" id="ARBA00023027"/>
    </source>
</evidence>
<sequence length="354" mass="38436">MSTNPKEVHMSRFRLLTPDAQYPDDAQIERRTSGDQVDWDIYRERSPENIPADVLGKCDAMVVWHEMPVTRAVIAKLDRCRIIVRAGVGFDHIDLDAAAEAGIPVCNTPDYGTSEVADHAIALMLTMRRGINSYHRNLMDSPRAGFDHARAPLLARLRGKTFGVVGLGRIGIAAALRAKAFGMRVLAYDPLVSRGTEIAVGVDRCDRLEELLSQSDVVSLHCPLTTESHKMINAERLAMMQPHALLINTARGAIIDIDALLDALRNGTIAGAGIDVLPAEPPAPEDAIALAYANGKDPIVGERLFLTPHAAWSSPESVADARRLSVETAMQYLCDGSLRNLVNAPAQRRLSGAA</sequence>
<comment type="similarity">
    <text evidence="1 4">Belongs to the D-isomer specific 2-hydroxyacid dehydrogenase family.</text>
</comment>
<dbReference type="PANTHER" id="PTHR43761">
    <property type="entry name" value="D-ISOMER SPECIFIC 2-HYDROXYACID DEHYDROGENASE FAMILY PROTEIN (AFU_ORTHOLOGUE AFUA_1G13630)"/>
    <property type="match status" value="1"/>
</dbReference>
<dbReference type="InterPro" id="IPR006140">
    <property type="entry name" value="D-isomer_DH_NAD-bd"/>
</dbReference>
<dbReference type="GO" id="GO:0051287">
    <property type="term" value="F:NAD binding"/>
    <property type="evidence" value="ECO:0007669"/>
    <property type="project" value="InterPro"/>
</dbReference>
<keyword evidence="3" id="KW-0520">NAD</keyword>
<dbReference type="InterPro" id="IPR043322">
    <property type="entry name" value="CtBP"/>
</dbReference>
<evidence type="ECO:0000259" key="6">
    <source>
        <dbReference type="Pfam" id="PF02826"/>
    </source>
</evidence>
<protein>
    <submittedName>
        <fullName evidence="7">Dehydrogenase</fullName>
    </submittedName>
</protein>
<dbReference type="CDD" id="cd05299">
    <property type="entry name" value="CtBP_dh"/>
    <property type="match status" value="1"/>
</dbReference>
<accession>A0A367U711</accession>
<dbReference type="GO" id="GO:0003714">
    <property type="term" value="F:transcription corepressor activity"/>
    <property type="evidence" value="ECO:0007669"/>
    <property type="project" value="InterPro"/>
</dbReference>
<evidence type="ECO:0000259" key="5">
    <source>
        <dbReference type="Pfam" id="PF00389"/>
    </source>
</evidence>
<gene>
    <name evidence="7" type="ORF">TH5_22090</name>
</gene>
<dbReference type="InterPro" id="IPR006139">
    <property type="entry name" value="D-isomer_2_OHA_DH_cat_dom"/>
</dbReference>
<evidence type="ECO:0000256" key="2">
    <source>
        <dbReference type="ARBA" id="ARBA00023002"/>
    </source>
</evidence>
<keyword evidence="8" id="KW-1185">Reference proteome</keyword>
<evidence type="ECO:0000256" key="1">
    <source>
        <dbReference type="ARBA" id="ARBA00005854"/>
    </source>
</evidence>
<feature type="domain" description="D-isomer specific 2-hydroxyacid dehydrogenase catalytic" evidence="5">
    <location>
        <begin position="36"/>
        <end position="343"/>
    </location>
</feature>
<evidence type="ECO:0000313" key="7">
    <source>
        <dbReference type="EMBL" id="RCK04018.1"/>
    </source>
</evidence>
<dbReference type="Gene3D" id="3.40.50.720">
    <property type="entry name" value="NAD(P)-binding Rossmann-like Domain"/>
    <property type="match status" value="2"/>
</dbReference>
<dbReference type="AlphaFoldDB" id="A0A367U711"/>
<reference evidence="7 8" key="1">
    <citation type="submission" date="2014-07" db="EMBL/GenBank/DDBJ databases">
        <title>Draft genome sequence of Thalassospira xianhensis P-4 (MCCC 1A02616).</title>
        <authorList>
            <person name="Lai Q."/>
            <person name="Shao Z."/>
        </authorList>
    </citation>
    <scope>NUCLEOTIDE SEQUENCE [LARGE SCALE GENOMIC DNA]</scope>
    <source>
        <strain evidence="7 8">MCCC 1A02616</strain>
    </source>
</reference>
<dbReference type="Proteomes" id="UP000252419">
    <property type="component" value="Unassembled WGS sequence"/>
</dbReference>
<dbReference type="InterPro" id="IPR036291">
    <property type="entry name" value="NAD(P)-bd_dom_sf"/>
</dbReference>
<feature type="domain" description="D-isomer specific 2-hydroxyacid dehydrogenase NAD-binding" evidence="6">
    <location>
        <begin position="121"/>
        <end position="311"/>
    </location>
</feature>
<dbReference type="GO" id="GO:0016616">
    <property type="term" value="F:oxidoreductase activity, acting on the CH-OH group of donors, NAD or NADP as acceptor"/>
    <property type="evidence" value="ECO:0007669"/>
    <property type="project" value="InterPro"/>
</dbReference>
<keyword evidence="2 4" id="KW-0560">Oxidoreductase</keyword>
<evidence type="ECO:0000313" key="8">
    <source>
        <dbReference type="Proteomes" id="UP000252419"/>
    </source>
</evidence>
<dbReference type="PROSITE" id="PS00670">
    <property type="entry name" value="D_2_HYDROXYACID_DH_2"/>
    <property type="match status" value="1"/>
</dbReference>
<dbReference type="SUPFAM" id="SSF51735">
    <property type="entry name" value="NAD(P)-binding Rossmann-fold domains"/>
    <property type="match status" value="1"/>
</dbReference>
<proteinExistence type="inferred from homology"/>
<comment type="caution">
    <text evidence="7">The sequence shown here is derived from an EMBL/GenBank/DDBJ whole genome shotgun (WGS) entry which is preliminary data.</text>
</comment>
<evidence type="ECO:0000256" key="4">
    <source>
        <dbReference type="RuleBase" id="RU003719"/>
    </source>
</evidence>
<dbReference type="EMBL" id="JPWA01000039">
    <property type="protein sequence ID" value="RCK04018.1"/>
    <property type="molecule type" value="Genomic_DNA"/>
</dbReference>
<dbReference type="SUPFAM" id="SSF52283">
    <property type="entry name" value="Formate/glycerate dehydrogenase catalytic domain-like"/>
    <property type="match status" value="1"/>
</dbReference>
<dbReference type="Pfam" id="PF02826">
    <property type="entry name" value="2-Hacid_dh_C"/>
    <property type="match status" value="1"/>
</dbReference>
<dbReference type="Pfam" id="PF00389">
    <property type="entry name" value="2-Hacid_dh"/>
    <property type="match status" value="1"/>
</dbReference>
<dbReference type="InterPro" id="IPR029753">
    <property type="entry name" value="D-isomer_DH_CS"/>
</dbReference>
<dbReference type="InterPro" id="IPR050418">
    <property type="entry name" value="D-iso_2-hydroxyacid_DH_PdxB"/>
</dbReference>
<dbReference type="PANTHER" id="PTHR43761:SF1">
    <property type="entry name" value="D-ISOMER SPECIFIC 2-HYDROXYACID DEHYDROGENASE CATALYTIC DOMAIN-CONTAINING PROTEIN-RELATED"/>
    <property type="match status" value="1"/>
</dbReference>
<organism evidence="7 8">
    <name type="scientific">Thalassospira xianhensis MCCC 1A02616</name>
    <dbReference type="NCBI Taxonomy" id="1177929"/>
    <lineage>
        <taxon>Bacteria</taxon>
        <taxon>Pseudomonadati</taxon>
        <taxon>Pseudomonadota</taxon>
        <taxon>Alphaproteobacteria</taxon>
        <taxon>Rhodospirillales</taxon>
        <taxon>Thalassospiraceae</taxon>
        <taxon>Thalassospira</taxon>
    </lineage>
</organism>